<dbReference type="InterPro" id="IPR054574">
    <property type="entry name" value="Cgl0159_dom"/>
</dbReference>
<keyword evidence="3" id="KW-1185">Reference proteome</keyword>
<name>A0ABZ2MH24_9MICO</name>
<protein>
    <submittedName>
        <fullName evidence="2">Deoxyribose-phosphate aldolase</fullName>
    </submittedName>
</protein>
<reference evidence="2 3" key="1">
    <citation type="submission" date="2024-02" db="EMBL/GenBank/DDBJ databases">
        <title>Janibacter sp. nov., isolated from gut of marine sandworm.</title>
        <authorList>
            <person name="Kim B."/>
            <person name="Jun M.O."/>
            <person name="Shin N.-R."/>
        </authorList>
    </citation>
    <scope>NUCLEOTIDE SEQUENCE [LARGE SCALE GENOMIC DNA]</scope>
    <source>
        <strain evidence="2 3">A1S7</strain>
    </source>
</reference>
<organism evidence="2 3">
    <name type="scientific">Janibacter alittae</name>
    <dbReference type="NCBI Taxonomy" id="3115209"/>
    <lineage>
        <taxon>Bacteria</taxon>
        <taxon>Bacillati</taxon>
        <taxon>Actinomycetota</taxon>
        <taxon>Actinomycetes</taxon>
        <taxon>Micrococcales</taxon>
        <taxon>Intrasporangiaceae</taxon>
        <taxon>Janibacter</taxon>
    </lineage>
</organism>
<feature type="domain" description="Cgl0159-like" evidence="1">
    <location>
        <begin position="51"/>
        <end position="301"/>
    </location>
</feature>
<sequence>MSADATTGSTTGSVPTAVDVAQLNEVRAETPGLIARRWAERPRRDLLAPDGRMLLVAADHPARGALGVRGEAMAMAPRADLLTRLATAVSRPGVDGVLGTPDVLDDLLLMGALDDKVAIGSMNRGGLQGAAFELDDRFTGYTAAEIVRRGIDGGKMLIRIALDDLGTVATLEAGAAAVTELAELGIMAMVEPFWSARRDGKVVNLLDPDSTIKSITVASGLGASSAHTWLKLPVVDELERVLDATTMPTLLLGGDPKGDPQDTYAAWGRSLALPQVRGLVVGRALLYPPDGDVAGAVDIAADLVHGGAA</sequence>
<dbReference type="RefSeq" id="WP_338749289.1">
    <property type="nucleotide sequence ID" value="NZ_CP144913.1"/>
</dbReference>
<dbReference type="InterPro" id="IPR013785">
    <property type="entry name" value="Aldolase_TIM"/>
</dbReference>
<gene>
    <name evidence="2" type="ORF">V1351_15745</name>
</gene>
<dbReference type="Pfam" id="PF22649">
    <property type="entry name" value="Cgl0159"/>
    <property type="match status" value="1"/>
</dbReference>
<dbReference type="Proteomes" id="UP001382727">
    <property type="component" value="Chromosome"/>
</dbReference>
<dbReference type="SUPFAM" id="SSF51569">
    <property type="entry name" value="Aldolase"/>
    <property type="match status" value="1"/>
</dbReference>
<evidence type="ECO:0000313" key="3">
    <source>
        <dbReference type="Proteomes" id="UP001382727"/>
    </source>
</evidence>
<proteinExistence type="predicted"/>
<evidence type="ECO:0000313" key="2">
    <source>
        <dbReference type="EMBL" id="WXB76375.1"/>
    </source>
</evidence>
<dbReference type="EMBL" id="CP144913">
    <property type="protein sequence ID" value="WXB76375.1"/>
    <property type="molecule type" value="Genomic_DNA"/>
</dbReference>
<accession>A0ABZ2MH24</accession>
<evidence type="ECO:0000259" key="1">
    <source>
        <dbReference type="Pfam" id="PF22649"/>
    </source>
</evidence>
<dbReference type="Gene3D" id="3.20.20.70">
    <property type="entry name" value="Aldolase class I"/>
    <property type="match status" value="1"/>
</dbReference>